<organism evidence="2 3">
    <name type="scientific">Gemmatirosa kalamazoonensis</name>
    <dbReference type="NCBI Taxonomy" id="861299"/>
    <lineage>
        <taxon>Bacteria</taxon>
        <taxon>Pseudomonadati</taxon>
        <taxon>Gemmatimonadota</taxon>
        <taxon>Gemmatimonadia</taxon>
        <taxon>Gemmatimonadales</taxon>
        <taxon>Gemmatimonadaceae</taxon>
        <taxon>Gemmatirosa</taxon>
    </lineage>
</organism>
<dbReference type="EMBL" id="CP007128">
    <property type="protein sequence ID" value="AHG90346.1"/>
    <property type="molecule type" value="Genomic_DNA"/>
</dbReference>
<keyword evidence="1" id="KW-0732">Signal</keyword>
<dbReference type="OrthoDB" id="257472at2"/>
<feature type="chain" id="PRO_5004794214" evidence="1">
    <location>
        <begin position="35"/>
        <end position="271"/>
    </location>
</feature>
<keyword evidence="3" id="KW-1185">Reference proteome</keyword>
<dbReference type="AlphaFoldDB" id="W0RHV0"/>
<evidence type="ECO:0000313" key="3">
    <source>
        <dbReference type="Proteomes" id="UP000019151"/>
    </source>
</evidence>
<dbReference type="HOGENOM" id="CLU_1025873_0_0_0"/>
<accession>W0RHV0</accession>
<reference evidence="2 3" key="1">
    <citation type="journal article" date="2014" name="Genome Announc.">
        <title>Genome Sequence and Methylome of Soil Bacterium Gemmatirosa kalamazoonensis KBS708T, a Member of the Rarely Cultivated Gemmatimonadetes Phylum.</title>
        <authorList>
            <person name="Debruyn J.M."/>
            <person name="Radosevich M."/>
            <person name="Wommack K.E."/>
            <person name="Polson S.W."/>
            <person name="Hauser L.J."/>
            <person name="Fawaz M.N."/>
            <person name="Korlach J."/>
            <person name="Tsai Y.C."/>
        </authorList>
    </citation>
    <scope>NUCLEOTIDE SEQUENCE [LARGE SCALE GENOMIC DNA]</scope>
    <source>
        <strain evidence="2 3">KBS708</strain>
    </source>
</reference>
<dbReference type="InParanoid" id="W0RHV0"/>
<dbReference type="Proteomes" id="UP000019151">
    <property type="component" value="Chromosome"/>
</dbReference>
<dbReference type="RefSeq" id="WP_025411818.1">
    <property type="nucleotide sequence ID" value="NZ_CP007128.1"/>
</dbReference>
<evidence type="ECO:0000256" key="1">
    <source>
        <dbReference type="SAM" id="SignalP"/>
    </source>
</evidence>
<dbReference type="eggNOG" id="ENOG5030TQT">
    <property type="taxonomic scope" value="Bacteria"/>
</dbReference>
<gene>
    <name evidence="2" type="ORF">J421_2809</name>
</gene>
<proteinExistence type="predicted"/>
<protein>
    <submittedName>
        <fullName evidence="2">MetA-pathway of phenol degradation, putative</fullName>
    </submittedName>
</protein>
<evidence type="ECO:0000313" key="2">
    <source>
        <dbReference type="EMBL" id="AHG90346.1"/>
    </source>
</evidence>
<name>W0RHV0_9BACT</name>
<sequence>MPPIASLEAPRAPTHRLAVALPLAALLLAGCAAAAYHTPLTGADRPGYTFGTATVPAGGLQAELGYTDTRLGSLTYQSLGEGLLRVGVGPSTELRVFGNSYALRSDGGLHDDGMEDAKIGIKHRLWAGRASSGIGGASLALLPGISVPIGSAGFGAKAWQPELLVAGALPLSPRLSLVSNVGDAYVKLGDERAHKLLGTLAGWYTLSAKLSAFAEYGGSRLADDAKSHMQYVDAGIAVVPLPAVQLDVRVGHGINGVANDNYVGLGISRRW</sequence>
<dbReference type="Pfam" id="PF13557">
    <property type="entry name" value="Phenol_MetA_deg"/>
    <property type="match status" value="1"/>
</dbReference>
<feature type="signal peptide" evidence="1">
    <location>
        <begin position="1"/>
        <end position="34"/>
    </location>
</feature>
<dbReference type="InterPro" id="IPR025737">
    <property type="entry name" value="FApF"/>
</dbReference>
<dbReference type="KEGG" id="gba:J421_2809"/>